<dbReference type="InterPro" id="IPR007554">
    <property type="entry name" value="Glycerophosphate_synth"/>
</dbReference>
<dbReference type="InterPro" id="IPR051612">
    <property type="entry name" value="Teichoic_Acid_Biosynth"/>
</dbReference>
<evidence type="ECO:0000256" key="3">
    <source>
        <dbReference type="ARBA" id="ARBA00022475"/>
    </source>
</evidence>
<keyword evidence="3" id="KW-1003">Cell membrane</keyword>
<evidence type="ECO:0000256" key="4">
    <source>
        <dbReference type="ARBA" id="ARBA00022679"/>
    </source>
</evidence>
<dbReference type="PANTHER" id="PTHR37316">
    <property type="entry name" value="TEICHOIC ACID GLYCEROL-PHOSPHATE PRIMASE"/>
    <property type="match status" value="1"/>
</dbReference>
<dbReference type="EMBL" id="QYTV02000004">
    <property type="protein sequence ID" value="RST74198.1"/>
    <property type="molecule type" value="Genomic_DNA"/>
</dbReference>
<dbReference type="Proteomes" id="UP000287156">
    <property type="component" value="Unassembled WGS sequence"/>
</dbReference>
<dbReference type="PANTHER" id="PTHR37316:SF3">
    <property type="entry name" value="TEICHOIC ACID GLYCEROL-PHOSPHATE TRANSFERASE"/>
    <property type="match status" value="1"/>
</dbReference>
<dbReference type="GO" id="GO:0005886">
    <property type="term" value="C:plasma membrane"/>
    <property type="evidence" value="ECO:0007669"/>
    <property type="project" value="UniProtKB-SubCell"/>
</dbReference>
<evidence type="ECO:0000256" key="6">
    <source>
        <dbReference type="ARBA" id="ARBA00023136"/>
    </source>
</evidence>
<dbReference type="AlphaFoldDB" id="A0A429XZH9"/>
<keyword evidence="8" id="KW-1185">Reference proteome</keyword>
<evidence type="ECO:0000256" key="5">
    <source>
        <dbReference type="ARBA" id="ARBA00022944"/>
    </source>
</evidence>
<dbReference type="OrthoDB" id="9811865at2"/>
<dbReference type="Gene3D" id="3.40.50.11820">
    <property type="match status" value="1"/>
</dbReference>
<comment type="similarity">
    <text evidence="2">Belongs to the CDP-glycerol glycerophosphotransferase family.</text>
</comment>
<dbReference type="GO" id="GO:0019350">
    <property type="term" value="P:teichoic acid biosynthetic process"/>
    <property type="evidence" value="ECO:0007669"/>
    <property type="project" value="UniProtKB-KW"/>
</dbReference>
<keyword evidence="5" id="KW-0777">Teichoic acid biosynthesis</keyword>
<keyword evidence="4" id="KW-0808">Transferase</keyword>
<keyword evidence="6" id="KW-0472">Membrane</keyword>
<evidence type="ECO:0000256" key="2">
    <source>
        <dbReference type="ARBA" id="ARBA00010488"/>
    </source>
</evidence>
<dbReference type="Gene3D" id="3.40.50.12580">
    <property type="match status" value="1"/>
</dbReference>
<comment type="caution">
    <text evidence="7">The sequence shown here is derived from an EMBL/GenBank/DDBJ whole genome shotgun (WGS) entry which is preliminary data.</text>
</comment>
<sequence>MKKKLKKRLQKVYKKLFKLMAIILPKNKNLIVFESFLGKQYSDNPRAIYEYLKQHYPNYKMYWSVDKRKIQDLGNQPIKIVPRFSVKWLFLMTRAKYWVTNCRLPLWVSKPPQTVYVQTWHGTPLKRLGLDMDEVHMPGTNTKKYKRNFAKESAKWDYLISPNSYSTEIFRQAFDFKKKVIESGYPRNDFLIQSNNAVASAKIKSACGLPIDKKVILYAPTWRDNQYYSKGRYKFDLPLDLDVLKEKLGNEYIILLRLHYLVSENLDLSGMEDFVYDVSSYGDIRDLYLISDVLVTDYSSVFFDYANLKRPMVFFVHDIEEYRDQLRGFYFDFEKEAPGPLVRTTEGLIEEIRRIEQNGFSLCENFYQKFCHLEKGKASEQVVKEIFQ</sequence>
<reference evidence="7" key="1">
    <citation type="submission" date="2018-12" db="EMBL/GenBank/DDBJ databases">
        <authorList>
            <person name="Sun L."/>
            <person name="Chen Z."/>
        </authorList>
    </citation>
    <scope>NUCLEOTIDE SEQUENCE [LARGE SCALE GENOMIC DNA]</scope>
    <source>
        <strain evidence="7">3-2-2</strain>
    </source>
</reference>
<accession>A0A429XZH9</accession>
<dbReference type="GO" id="GO:0047355">
    <property type="term" value="F:CDP-glycerol glycerophosphotransferase activity"/>
    <property type="evidence" value="ECO:0007669"/>
    <property type="project" value="InterPro"/>
</dbReference>
<evidence type="ECO:0000313" key="8">
    <source>
        <dbReference type="Proteomes" id="UP000287156"/>
    </source>
</evidence>
<evidence type="ECO:0000256" key="1">
    <source>
        <dbReference type="ARBA" id="ARBA00004202"/>
    </source>
</evidence>
<dbReference type="Pfam" id="PF04464">
    <property type="entry name" value="Glyphos_transf"/>
    <property type="match status" value="1"/>
</dbReference>
<protein>
    <submittedName>
        <fullName evidence="7">CDP-glycerol glycerophosphotransferase family protein</fullName>
    </submittedName>
</protein>
<evidence type="ECO:0000313" key="7">
    <source>
        <dbReference type="EMBL" id="RST74198.1"/>
    </source>
</evidence>
<dbReference type="SUPFAM" id="SSF53756">
    <property type="entry name" value="UDP-Glycosyltransferase/glycogen phosphorylase"/>
    <property type="match status" value="1"/>
</dbReference>
<name>A0A429XZH9_9BACI</name>
<organism evidence="7 8">
    <name type="scientific">Siminovitchia acidinfaciens</name>
    <dbReference type="NCBI Taxonomy" id="2321395"/>
    <lineage>
        <taxon>Bacteria</taxon>
        <taxon>Bacillati</taxon>
        <taxon>Bacillota</taxon>
        <taxon>Bacilli</taxon>
        <taxon>Bacillales</taxon>
        <taxon>Bacillaceae</taxon>
        <taxon>Siminovitchia</taxon>
    </lineage>
</organism>
<proteinExistence type="inferred from homology"/>
<gene>
    <name evidence="7" type="ORF">D4T97_011000</name>
</gene>
<dbReference type="InterPro" id="IPR043148">
    <property type="entry name" value="TagF_C"/>
</dbReference>
<comment type="subcellular location">
    <subcellularLocation>
        <location evidence="1">Cell membrane</location>
        <topology evidence="1">Peripheral membrane protein</topology>
    </subcellularLocation>
</comment>
<dbReference type="InterPro" id="IPR043149">
    <property type="entry name" value="TagF_N"/>
</dbReference>